<dbReference type="AlphaFoldDB" id="A0A7Y9LRS6"/>
<dbReference type="PANTHER" id="PTHR43798">
    <property type="entry name" value="MONOACYLGLYCEROL LIPASE"/>
    <property type="match status" value="1"/>
</dbReference>
<feature type="region of interest" description="Disordered" evidence="1">
    <location>
        <begin position="22"/>
        <end position="47"/>
    </location>
</feature>
<reference evidence="3 4" key="1">
    <citation type="submission" date="2020-07" db="EMBL/GenBank/DDBJ databases">
        <title>Sequencing the genomes of 1000 actinobacteria strains.</title>
        <authorList>
            <person name="Klenk H.-P."/>
        </authorList>
    </citation>
    <scope>NUCLEOTIDE SEQUENCE [LARGE SCALE GENOMIC DNA]</scope>
    <source>
        <strain evidence="3 4">DSM 102047</strain>
    </source>
</reference>
<feature type="compositionally biased region" description="Gly residues" evidence="1">
    <location>
        <begin position="35"/>
        <end position="47"/>
    </location>
</feature>
<evidence type="ECO:0000313" key="4">
    <source>
        <dbReference type="Proteomes" id="UP000521748"/>
    </source>
</evidence>
<gene>
    <name evidence="3" type="ORF">FHU41_000614</name>
</gene>
<dbReference type="Gene3D" id="3.40.50.1820">
    <property type="entry name" value="alpha/beta hydrolase"/>
    <property type="match status" value="1"/>
</dbReference>
<dbReference type="PANTHER" id="PTHR43798:SF33">
    <property type="entry name" value="HYDROLASE, PUTATIVE (AFU_ORTHOLOGUE AFUA_2G14860)-RELATED"/>
    <property type="match status" value="1"/>
</dbReference>
<accession>A0A7Y9LRS6</accession>
<feature type="domain" description="Serine aminopeptidase S33" evidence="2">
    <location>
        <begin position="66"/>
        <end position="274"/>
    </location>
</feature>
<evidence type="ECO:0000256" key="1">
    <source>
        <dbReference type="SAM" id="MobiDB-lite"/>
    </source>
</evidence>
<keyword evidence="3" id="KW-0378">Hydrolase</keyword>
<evidence type="ECO:0000259" key="2">
    <source>
        <dbReference type="Pfam" id="PF12146"/>
    </source>
</evidence>
<keyword evidence="4" id="KW-1185">Reference proteome</keyword>
<dbReference type="InterPro" id="IPR022742">
    <property type="entry name" value="Hydrolase_4"/>
</dbReference>
<dbReference type="Proteomes" id="UP000521748">
    <property type="component" value="Unassembled WGS sequence"/>
</dbReference>
<dbReference type="EMBL" id="JACBYQ010000001">
    <property type="protein sequence ID" value="NYE94393.1"/>
    <property type="molecule type" value="Genomic_DNA"/>
</dbReference>
<sequence length="358" mass="39685">MTARNWKPDVLGKGYESTELAAGRATGEKVNSGRPNGGADSGNAGGGKEVATLIRHLPEGRSKVPGQAVLFIHGWSDYFFNTELAEFFTDLGVAFYALDLHNHGRSLRTGSLGGFVGDLEDYDTELRTALDAVVDDLRQHDGLEAPRVALMGHSTGGLVAALWTSRFPETVSHLILNSPWLEMHGSSFVRHGMYSMVEPMARWWPHSKIKLPERDFYWRSISSQAEGEWDLDDNLRPPLAFPMRWGWMSAILAGQAQVARGLKIPVPILVMMSARSLNGPRWREGMRSADAVLDIQTMAARAITLGESVTIEKVDGGLHDVLLSEKVVREQAYARLQRWLLGYMLSDSPDKRSRTEAE</sequence>
<name>A0A7Y9LRS6_9MICC</name>
<organism evidence="3 4">
    <name type="scientific">Psychromicrobium silvestre</name>
    <dbReference type="NCBI Taxonomy" id="1645614"/>
    <lineage>
        <taxon>Bacteria</taxon>
        <taxon>Bacillati</taxon>
        <taxon>Actinomycetota</taxon>
        <taxon>Actinomycetes</taxon>
        <taxon>Micrococcales</taxon>
        <taxon>Micrococcaceae</taxon>
        <taxon>Psychromicrobium</taxon>
    </lineage>
</organism>
<proteinExistence type="predicted"/>
<dbReference type="Pfam" id="PF12146">
    <property type="entry name" value="Hydrolase_4"/>
    <property type="match status" value="1"/>
</dbReference>
<evidence type="ECO:0000313" key="3">
    <source>
        <dbReference type="EMBL" id="NYE94393.1"/>
    </source>
</evidence>
<dbReference type="InterPro" id="IPR050266">
    <property type="entry name" value="AB_hydrolase_sf"/>
</dbReference>
<dbReference type="RefSeq" id="WP_179388162.1">
    <property type="nucleotide sequence ID" value="NZ_JACBYQ010000001.1"/>
</dbReference>
<dbReference type="GO" id="GO:0016787">
    <property type="term" value="F:hydrolase activity"/>
    <property type="evidence" value="ECO:0007669"/>
    <property type="project" value="UniProtKB-KW"/>
</dbReference>
<dbReference type="InterPro" id="IPR029058">
    <property type="entry name" value="AB_hydrolase_fold"/>
</dbReference>
<protein>
    <submittedName>
        <fullName evidence="3">Alpha-beta hydrolase superfamily lysophospholipase</fullName>
    </submittedName>
</protein>
<dbReference type="SUPFAM" id="SSF53474">
    <property type="entry name" value="alpha/beta-Hydrolases"/>
    <property type="match status" value="1"/>
</dbReference>
<dbReference type="GO" id="GO:0016020">
    <property type="term" value="C:membrane"/>
    <property type="evidence" value="ECO:0007669"/>
    <property type="project" value="TreeGrafter"/>
</dbReference>
<comment type="caution">
    <text evidence="3">The sequence shown here is derived from an EMBL/GenBank/DDBJ whole genome shotgun (WGS) entry which is preliminary data.</text>
</comment>